<dbReference type="Proteomes" id="UP001202887">
    <property type="component" value="Unassembled WGS sequence"/>
</dbReference>
<reference evidence="1" key="2">
    <citation type="submission" date="2022-03" db="EMBL/GenBank/DDBJ databases">
        <authorList>
            <person name="Ryngajllo M."/>
            <person name="Jacek P."/>
            <person name="Kubiak K."/>
        </authorList>
    </citation>
    <scope>NUCLEOTIDE SEQUENCE</scope>
    <source>
        <strain evidence="1">SI1</strain>
    </source>
</reference>
<sequence>MQRGAKDIVLQAAGTPRNIERAPGKAGAAVDWDHEFLGKSLTEIAFLKIKQYPQASVVLF</sequence>
<dbReference type="RefSeq" id="WP_247066605.1">
    <property type="nucleotide sequence ID" value="NZ_CP094848.1"/>
</dbReference>
<dbReference type="AlphaFoldDB" id="A0AAW5ERU6"/>
<evidence type="ECO:0000313" key="2">
    <source>
        <dbReference type="Proteomes" id="UP001202887"/>
    </source>
</evidence>
<dbReference type="EMBL" id="JAIBCX010000010">
    <property type="protein sequence ID" value="MCJ8353452.1"/>
    <property type="molecule type" value="Genomic_DNA"/>
</dbReference>
<reference evidence="1" key="1">
    <citation type="journal article" date="2021" name="Polymers (Basel)">
        <title>Highly Stretchable Bacterial Cellulose Produced by Komagataeibacter hansenii SI1.</title>
        <authorList>
            <person name="Cielecka I."/>
            <person name="Ryngajllo M."/>
            <person name="Maniukiewicz W."/>
            <person name="Bielecki S."/>
        </authorList>
    </citation>
    <scope>NUCLEOTIDE SEQUENCE</scope>
    <source>
        <strain evidence="1">SI1</strain>
    </source>
</reference>
<gene>
    <name evidence="1" type="ORF">K1W68_05505</name>
</gene>
<evidence type="ECO:0000313" key="1">
    <source>
        <dbReference type="EMBL" id="MCJ8353452.1"/>
    </source>
</evidence>
<accession>A0AAW5ERU6</accession>
<organism evidence="1 2">
    <name type="scientific">Novacetimonas hansenii</name>
    <name type="common">Komagataeibacter hansenii</name>
    <dbReference type="NCBI Taxonomy" id="436"/>
    <lineage>
        <taxon>Bacteria</taxon>
        <taxon>Pseudomonadati</taxon>
        <taxon>Pseudomonadota</taxon>
        <taxon>Alphaproteobacteria</taxon>
        <taxon>Acetobacterales</taxon>
        <taxon>Acetobacteraceae</taxon>
        <taxon>Novacetimonas</taxon>
    </lineage>
</organism>
<protein>
    <submittedName>
        <fullName evidence="1">Uncharacterized protein</fullName>
    </submittedName>
</protein>
<proteinExistence type="predicted"/>
<name>A0AAW5ERU6_NOVHA</name>
<comment type="caution">
    <text evidence="1">The sequence shown here is derived from an EMBL/GenBank/DDBJ whole genome shotgun (WGS) entry which is preliminary data.</text>
</comment>